<protein>
    <submittedName>
        <fullName evidence="2">Uncharacterized protein</fullName>
    </submittedName>
</protein>
<dbReference type="AlphaFoldDB" id="A0A1F8FUI3"/>
<organism evidence="2 3">
    <name type="scientific">Candidatus Yanofskybacteria bacterium RIFCSPHIGHO2_02_FULL_50_12</name>
    <dbReference type="NCBI Taxonomy" id="1802685"/>
    <lineage>
        <taxon>Bacteria</taxon>
        <taxon>Candidatus Yanofskyibacteriota</taxon>
    </lineage>
</organism>
<accession>A0A1F8FUI3</accession>
<proteinExistence type="predicted"/>
<sequence length="64" mass="7312">MGDQNRKIYRIRKSGQGQTDPGRIKSLRDLEAPRLRAATLGPVDDSLRASAEDIEMYRRAARRQ</sequence>
<reference evidence="2 3" key="1">
    <citation type="journal article" date="2016" name="Nat. Commun.">
        <title>Thousands of microbial genomes shed light on interconnected biogeochemical processes in an aquifer system.</title>
        <authorList>
            <person name="Anantharaman K."/>
            <person name="Brown C.T."/>
            <person name="Hug L.A."/>
            <person name="Sharon I."/>
            <person name="Castelle C.J."/>
            <person name="Probst A.J."/>
            <person name="Thomas B.C."/>
            <person name="Singh A."/>
            <person name="Wilkins M.J."/>
            <person name="Karaoz U."/>
            <person name="Brodie E.L."/>
            <person name="Williams K.H."/>
            <person name="Hubbard S.S."/>
            <person name="Banfield J.F."/>
        </authorList>
    </citation>
    <scope>NUCLEOTIDE SEQUENCE [LARGE SCALE GENOMIC DNA]</scope>
</reference>
<evidence type="ECO:0000256" key="1">
    <source>
        <dbReference type="SAM" id="MobiDB-lite"/>
    </source>
</evidence>
<dbReference type="EMBL" id="MGJZ01000028">
    <property type="protein sequence ID" value="OGN16651.1"/>
    <property type="molecule type" value="Genomic_DNA"/>
</dbReference>
<comment type="caution">
    <text evidence="2">The sequence shown here is derived from an EMBL/GenBank/DDBJ whole genome shotgun (WGS) entry which is preliminary data.</text>
</comment>
<dbReference type="Proteomes" id="UP000178117">
    <property type="component" value="Unassembled WGS sequence"/>
</dbReference>
<name>A0A1F8FUI3_9BACT</name>
<feature type="region of interest" description="Disordered" evidence="1">
    <location>
        <begin position="1"/>
        <end position="24"/>
    </location>
</feature>
<gene>
    <name evidence="2" type="ORF">A3C88_02325</name>
</gene>
<evidence type="ECO:0000313" key="2">
    <source>
        <dbReference type="EMBL" id="OGN16651.1"/>
    </source>
</evidence>
<evidence type="ECO:0000313" key="3">
    <source>
        <dbReference type="Proteomes" id="UP000178117"/>
    </source>
</evidence>